<proteinExistence type="predicted"/>
<feature type="compositionally biased region" description="Basic and acidic residues" evidence="1">
    <location>
        <begin position="86"/>
        <end position="95"/>
    </location>
</feature>
<dbReference type="AlphaFoldDB" id="A0A087T4K4"/>
<evidence type="ECO:0000256" key="1">
    <source>
        <dbReference type="SAM" id="MobiDB-lite"/>
    </source>
</evidence>
<organism evidence="2 3">
    <name type="scientific">Stegodyphus mimosarum</name>
    <name type="common">African social velvet spider</name>
    <dbReference type="NCBI Taxonomy" id="407821"/>
    <lineage>
        <taxon>Eukaryota</taxon>
        <taxon>Metazoa</taxon>
        <taxon>Ecdysozoa</taxon>
        <taxon>Arthropoda</taxon>
        <taxon>Chelicerata</taxon>
        <taxon>Arachnida</taxon>
        <taxon>Araneae</taxon>
        <taxon>Araneomorphae</taxon>
        <taxon>Entelegynae</taxon>
        <taxon>Eresoidea</taxon>
        <taxon>Eresidae</taxon>
        <taxon>Stegodyphus</taxon>
    </lineage>
</organism>
<dbReference type="Proteomes" id="UP000054359">
    <property type="component" value="Unassembled WGS sequence"/>
</dbReference>
<gene>
    <name evidence="2" type="ORF">X975_01370</name>
</gene>
<feature type="region of interest" description="Disordered" evidence="1">
    <location>
        <begin position="62"/>
        <end position="111"/>
    </location>
</feature>
<name>A0A087T4K4_STEMI</name>
<accession>A0A087T4K4</accession>
<evidence type="ECO:0000313" key="3">
    <source>
        <dbReference type="Proteomes" id="UP000054359"/>
    </source>
</evidence>
<feature type="non-terminal residue" evidence="2">
    <location>
        <position position="111"/>
    </location>
</feature>
<keyword evidence="3" id="KW-1185">Reference proteome</keyword>
<evidence type="ECO:0000313" key="2">
    <source>
        <dbReference type="EMBL" id="KFM60043.1"/>
    </source>
</evidence>
<feature type="compositionally biased region" description="Polar residues" evidence="1">
    <location>
        <begin position="71"/>
        <end position="84"/>
    </location>
</feature>
<protein>
    <submittedName>
        <fullName evidence="2">Uncharacterized protein</fullName>
    </submittedName>
</protein>
<dbReference type="EMBL" id="KK113376">
    <property type="protein sequence ID" value="KFM60043.1"/>
    <property type="molecule type" value="Genomic_DNA"/>
</dbReference>
<sequence length="111" mass="13237">MISPRSWTCNIYQQKKRKKSRAWIRDNQIAQKMYLSENNRNQLQRQRKVRKRKLPLNKVEVRTKNVDSKESLTMQVSRPTNGPTSKPRDESRMGKESPMYPRELPKHRTGA</sequence>
<reference evidence="2 3" key="1">
    <citation type="submission" date="2013-11" db="EMBL/GenBank/DDBJ databases">
        <title>Genome sequencing of Stegodyphus mimosarum.</title>
        <authorList>
            <person name="Bechsgaard J."/>
        </authorList>
    </citation>
    <scope>NUCLEOTIDE SEQUENCE [LARGE SCALE GENOMIC DNA]</scope>
</reference>